<evidence type="ECO:0000313" key="2">
    <source>
        <dbReference type="Proteomes" id="UP001056455"/>
    </source>
</evidence>
<dbReference type="Gene3D" id="2.40.30.100">
    <property type="entry name" value="AF2212/PG0164-like"/>
    <property type="match status" value="1"/>
</dbReference>
<dbReference type="RefSeq" id="WP_252594586.1">
    <property type="nucleotide sequence ID" value="NZ_CP099489.1"/>
</dbReference>
<dbReference type="SUPFAM" id="SSF141694">
    <property type="entry name" value="AF2212/PG0164-like"/>
    <property type="match status" value="1"/>
</dbReference>
<evidence type="ECO:0000313" key="1">
    <source>
        <dbReference type="EMBL" id="USQ81202.1"/>
    </source>
</evidence>
<dbReference type="InterPro" id="IPR015018">
    <property type="entry name" value="DUF1905"/>
</dbReference>
<sequence>MLTVQATLDPMGPATAIVLTDEQVAELGSTKNPPVVVTIDGTSHRLRVARMGGQNMIGLSKAARAALGVEIGQNVTATIELDTAERTVDMPPELTAALEADPTARAAFDALSYSKRKEHARQVTDAKTEDTRDRRIAKILDTLRP</sequence>
<dbReference type="Pfam" id="PF13376">
    <property type="entry name" value="OmdA"/>
    <property type="match status" value="1"/>
</dbReference>
<name>A0ABY4YWQ7_9MICO</name>
<organism evidence="1 2">
    <name type="scientific">Ornithinimicrobium faecis</name>
    <dbReference type="NCBI Taxonomy" id="2934158"/>
    <lineage>
        <taxon>Bacteria</taxon>
        <taxon>Bacillati</taxon>
        <taxon>Actinomycetota</taxon>
        <taxon>Actinomycetes</taxon>
        <taxon>Micrococcales</taxon>
        <taxon>Ornithinimicrobiaceae</taxon>
        <taxon>Ornithinimicrobium</taxon>
    </lineage>
</organism>
<proteinExistence type="predicted"/>
<dbReference type="InterPro" id="IPR037079">
    <property type="entry name" value="AF2212/PG0164-like_sf"/>
</dbReference>
<gene>
    <name evidence="1" type="ORF">NF556_06035</name>
</gene>
<dbReference type="Proteomes" id="UP001056455">
    <property type="component" value="Chromosome"/>
</dbReference>
<dbReference type="Pfam" id="PF08922">
    <property type="entry name" value="DUF1905"/>
    <property type="match status" value="1"/>
</dbReference>
<accession>A0ABY4YWQ7</accession>
<reference evidence="1" key="1">
    <citation type="submission" date="2022-06" db="EMBL/GenBank/DDBJ databases">
        <title>Ornithinimicrobium HY1793.</title>
        <authorList>
            <person name="Huang Y."/>
        </authorList>
    </citation>
    <scope>NUCLEOTIDE SEQUENCE</scope>
    <source>
        <strain evidence="1">HY1793</strain>
    </source>
</reference>
<protein>
    <submittedName>
        <fullName evidence="1">YdeI/OmpD-associated family protein</fullName>
    </submittedName>
</protein>
<keyword evidence="2" id="KW-1185">Reference proteome</keyword>
<dbReference type="EMBL" id="CP099489">
    <property type="protein sequence ID" value="USQ81202.1"/>
    <property type="molecule type" value="Genomic_DNA"/>
</dbReference>